<protein>
    <recommendedName>
        <fullName evidence="4">MAPEG family protein</fullName>
    </recommendedName>
</protein>
<evidence type="ECO:0000256" key="1">
    <source>
        <dbReference type="SAM" id="Phobius"/>
    </source>
</evidence>
<dbReference type="RefSeq" id="WP_068730979.1">
    <property type="nucleotide sequence ID" value="NZ_LVYV01000004.1"/>
</dbReference>
<dbReference type="AlphaFoldDB" id="A0A164A5J9"/>
<reference evidence="2 3" key="1">
    <citation type="submission" date="2016-03" db="EMBL/GenBank/DDBJ databases">
        <title>Microsymbionts genomes from the relict species Vavilovia formosa (Stev.) Fed.</title>
        <authorList>
            <person name="Kopat V."/>
            <person name="Chirak E."/>
            <person name="Kimeklis A."/>
            <person name="Andronov E."/>
        </authorList>
    </citation>
    <scope>NUCLEOTIDE SEQUENCE [LARGE SCALE GENOMIC DNA]</scope>
    <source>
        <strain evidence="2 3">Vaf07</strain>
    </source>
</reference>
<keyword evidence="1" id="KW-0472">Membrane</keyword>
<feature type="transmembrane region" description="Helical" evidence="1">
    <location>
        <begin position="65"/>
        <end position="87"/>
    </location>
</feature>
<name>A0A164A5J9_9BRAD</name>
<proteinExistence type="predicted"/>
<keyword evidence="1" id="KW-0812">Transmembrane</keyword>
<organism evidence="2 3">
    <name type="scientific">Tardiphaga robiniae</name>
    <dbReference type="NCBI Taxonomy" id="943830"/>
    <lineage>
        <taxon>Bacteria</taxon>
        <taxon>Pseudomonadati</taxon>
        <taxon>Pseudomonadota</taxon>
        <taxon>Alphaproteobacteria</taxon>
        <taxon>Hyphomicrobiales</taxon>
        <taxon>Nitrobacteraceae</taxon>
        <taxon>Tardiphaga</taxon>
    </lineage>
</organism>
<dbReference type="OrthoDB" id="5516290at2"/>
<feature type="transmembrane region" description="Helical" evidence="1">
    <location>
        <begin position="43"/>
        <end position="60"/>
    </location>
</feature>
<feature type="transmembrane region" description="Helical" evidence="1">
    <location>
        <begin position="93"/>
        <end position="114"/>
    </location>
</feature>
<feature type="transmembrane region" description="Helical" evidence="1">
    <location>
        <begin position="5"/>
        <end position="23"/>
    </location>
</feature>
<gene>
    <name evidence="2" type="ORF">A4A58_22575</name>
</gene>
<evidence type="ECO:0008006" key="4">
    <source>
        <dbReference type="Google" id="ProtNLM"/>
    </source>
</evidence>
<comment type="caution">
    <text evidence="2">The sequence shown here is derived from an EMBL/GenBank/DDBJ whole genome shotgun (WGS) entry which is preliminary data.</text>
</comment>
<evidence type="ECO:0000313" key="2">
    <source>
        <dbReference type="EMBL" id="KZD24279.1"/>
    </source>
</evidence>
<evidence type="ECO:0000313" key="3">
    <source>
        <dbReference type="Proteomes" id="UP000076574"/>
    </source>
</evidence>
<keyword evidence="3" id="KW-1185">Reference proteome</keyword>
<dbReference type="Proteomes" id="UP000076574">
    <property type="component" value="Unassembled WGS sequence"/>
</dbReference>
<dbReference type="EMBL" id="LVYV01000004">
    <property type="protein sequence ID" value="KZD24279.1"/>
    <property type="molecule type" value="Genomic_DNA"/>
</dbReference>
<sequence length="116" mass="12888">MSIQWVLLPVFVLVAITLGMFFWTGRRGGLLSRNDAGDLPNTAPQLDLLFYALIAIGLPLRKIDLVLVCLSWIFVIARFVSAGFIAGSRGSQAWLASALVLLAMWFYFALRMLLLI</sequence>
<dbReference type="STRING" id="943830.A4A58_22575"/>
<accession>A0A164A5J9</accession>
<keyword evidence="1" id="KW-1133">Transmembrane helix</keyword>